<dbReference type="InterPro" id="IPR013974">
    <property type="entry name" value="SAF"/>
</dbReference>
<dbReference type="PANTHER" id="PTHR42966">
    <property type="entry name" value="N-ACETYLNEURAMINATE SYNTHASE"/>
    <property type="match status" value="1"/>
</dbReference>
<dbReference type="InterPro" id="IPR013785">
    <property type="entry name" value="Aldolase_TIM"/>
</dbReference>
<dbReference type="GO" id="GO:0047444">
    <property type="term" value="F:N-acylneuraminate-9-phosphate synthase activity"/>
    <property type="evidence" value="ECO:0007669"/>
    <property type="project" value="TreeGrafter"/>
</dbReference>
<evidence type="ECO:0000313" key="2">
    <source>
        <dbReference type="EMBL" id="AVX06244.1"/>
    </source>
</evidence>
<dbReference type="InterPro" id="IPR036732">
    <property type="entry name" value="AFP_Neu5c_C_sf"/>
</dbReference>
<feature type="domain" description="AFP-like" evidence="1">
    <location>
        <begin position="300"/>
        <end position="358"/>
    </location>
</feature>
<dbReference type="PROSITE" id="PS50844">
    <property type="entry name" value="AFP_LIKE"/>
    <property type="match status" value="1"/>
</dbReference>
<name>A0A2R4MJV1_9HYPH</name>
<accession>A0A2R4MJV1</accession>
<evidence type="ECO:0000313" key="3">
    <source>
        <dbReference type="Proteomes" id="UP000258927"/>
    </source>
</evidence>
<dbReference type="KEGG" id="mmyr:MXMO3_03741"/>
<dbReference type="SUPFAM" id="SSF51569">
    <property type="entry name" value="Aldolase"/>
    <property type="match status" value="1"/>
</dbReference>
<dbReference type="InterPro" id="IPR051690">
    <property type="entry name" value="PseI-like"/>
</dbReference>
<dbReference type="AlphaFoldDB" id="A0A2R4MJV1"/>
<protein>
    <submittedName>
        <fullName evidence="2">N-acetylneuraminate synthase</fullName>
    </submittedName>
</protein>
<dbReference type="CDD" id="cd11615">
    <property type="entry name" value="SAF_NeuB_like"/>
    <property type="match status" value="1"/>
</dbReference>
<geneLocation type="plasmid" evidence="3">
    <name>phl2708y3</name>
</geneLocation>
<dbReference type="Gene3D" id="3.90.1210.10">
    <property type="entry name" value="Antifreeze-like/N-acetylneuraminic acid synthase C-terminal domain"/>
    <property type="match status" value="1"/>
</dbReference>
<proteinExistence type="predicted"/>
<dbReference type="InterPro" id="IPR006190">
    <property type="entry name" value="SAF_AFP_Neu5Ac"/>
</dbReference>
<gene>
    <name evidence="2" type="ORF">MXMO3_03741</name>
</gene>
<organism evidence="2 3">
    <name type="scientific">Maritalea myrionectae</name>
    <dbReference type="NCBI Taxonomy" id="454601"/>
    <lineage>
        <taxon>Bacteria</taxon>
        <taxon>Pseudomonadati</taxon>
        <taxon>Pseudomonadota</taxon>
        <taxon>Alphaproteobacteria</taxon>
        <taxon>Hyphomicrobiales</taxon>
        <taxon>Devosiaceae</taxon>
        <taxon>Maritalea</taxon>
    </lineage>
</organism>
<dbReference type="SUPFAM" id="SSF51269">
    <property type="entry name" value="AFP III-like domain"/>
    <property type="match status" value="1"/>
</dbReference>
<evidence type="ECO:0000259" key="1">
    <source>
        <dbReference type="PROSITE" id="PS50844"/>
    </source>
</evidence>
<keyword evidence="3" id="KW-1185">Reference proteome</keyword>
<dbReference type="RefSeq" id="WP_117397166.1">
    <property type="nucleotide sequence ID" value="NZ_CP021332.1"/>
</dbReference>
<dbReference type="Gene3D" id="3.20.20.70">
    <property type="entry name" value="Aldolase class I"/>
    <property type="match status" value="1"/>
</dbReference>
<reference evidence="2 3" key="1">
    <citation type="submission" date="2017-05" db="EMBL/GenBank/DDBJ databases">
        <title>Genome Analysis of Maritalea myrionectae HL2708#5.</title>
        <authorList>
            <consortium name="Cotde Inc.-PKNU"/>
            <person name="Jang D."/>
            <person name="Oh H.-M."/>
        </authorList>
    </citation>
    <scope>NUCLEOTIDE SEQUENCE [LARGE SCALE GENOMIC DNA]</scope>
    <source>
        <strain evidence="2 3">HL2708#5</strain>
        <plasmid evidence="3">phl2708y3</plasmid>
    </source>
</reference>
<dbReference type="Pfam" id="PF08666">
    <property type="entry name" value="SAF"/>
    <property type="match status" value="1"/>
</dbReference>
<dbReference type="GO" id="GO:0016051">
    <property type="term" value="P:carbohydrate biosynthetic process"/>
    <property type="evidence" value="ECO:0007669"/>
    <property type="project" value="InterPro"/>
</dbReference>
<dbReference type="Pfam" id="PF03102">
    <property type="entry name" value="NeuB"/>
    <property type="match status" value="1"/>
</dbReference>
<dbReference type="InterPro" id="IPR013132">
    <property type="entry name" value="PseI/NeuA/B-like_N"/>
</dbReference>
<dbReference type="SMART" id="SM00858">
    <property type="entry name" value="SAF"/>
    <property type="match status" value="1"/>
</dbReference>
<dbReference type="EMBL" id="CP021332">
    <property type="protein sequence ID" value="AVX06244.1"/>
    <property type="molecule type" value="Genomic_DNA"/>
</dbReference>
<keyword evidence="2" id="KW-0614">Plasmid</keyword>
<dbReference type="InterPro" id="IPR057736">
    <property type="entry name" value="SAF_PseI/NeuA/NeuB"/>
</dbReference>
<dbReference type="PANTHER" id="PTHR42966:SF2">
    <property type="entry name" value="PSEUDAMINIC ACID SYNTHASE"/>
    <property type="match status" value="1"/>
</dbReference>
<dbReference type="Proteomes" id="UP000258927">
    <property type="component" value="Plasmid pHL2708Y3"/>
</dbReference>
<sequence length="358" mass="39915">MRWNSSIRIAGTTIDSCSPSYFIADIAANHDGDFERAKALVHLAKEAGADCAKFQHFLPNKIVSQKGFDSLKTNMAHQAAWEKSVVDVYDQYHFRRDWTAPLKEECDKIGIDFMTTPYDFEALEEVAPLVPAFKIGSGDVTWHKFIEQVAKQGKPVLIATGAADMEDSVQAVETVLRHNPNIVLFQCNTNYTGSLKNFRYVNLNVLRAFALRYPGMVLGLSDHTPGHSAVLGAVTLGARVIEKHFTDDNSRIGPDHSFALNPVTWREMVHATRELELALGDGVKRFEDNESETVIVQRRSIRVKGDLPVGHILDADDLECLRPCPADAIDPRHWDTVLGKSLTNAKQAGEYLSWPDVE</sequence>